<feature type="compositionally biased region" description="Polar residues" evidence="2">
    <location>
        <begin position="119"/>
        <end position="139"/>
    </location>
</feature>
<protein>
    <submittedName>
        <fullName evidence="3">Uncharacterized protein</fullName>
    </submittedName>
</protein>
<evidence type="ECO:0000313" key="4">
    <source>
        <dbReference type="Proteomes" id="UP000054144"/>
    </source>
</evidence>
<evidence type="ECO:0000256" key="1">
    <source>
        <dbReference type="SAM" id="Coils"/>
    </source>
</evidence>
<gene>
    <name evidence="3" type="ORF">FISHEDRAFT_78995</name>
</gene>
<keyword evidence="1" id="KW-0175">Coiled coil</keyword>
<dbReference type="OrthoDB" id="3235325at2759"/>
<feature type="region of interest" description="Disordered" evidence="2">
    <location>
        <begin position="89"/>
        <end position="141"/>
    </location>
</feature>
<organism evidence="3 4">
    <name type="scientific">Fistulina hepatica ATCC 64428</name>
    <dbReference type="NCBI Taxonomy" id="1128425"/>
    <lineage>
        <taxon>Eukaryota</taxon>
        <taxon>Fungi</taxon>
        <taxon>Dikarya</taxon>
        <taxon>Basidiomycota</taxon>
        <taxon>Agaricomycotina</taxon>
        <taxon>Agaricomycetes</taxon>
        <taxon>Agaricomycetidae</taxon>
        <taxon>Agaricales</taxon>
        <taxon>Fistulinaceae</taxon>
        <taxon>Fistulina</taxon>
    </lineage>
</organism>
<evidence type="ECO:0000256" key="2">
    <source>
        <dbReference type="SAM" id="MobiDB-lite"/>
    </source>
</evidence>
<dbReference type="Proteomes" id="UP000054144">
    <property type="component" value="Unassembled WGS sequence"/>
</dbReference>
<evidence type="ECO:0000313" key="3">
    <source>
        <dbReference type="EMBL" id="KIY42934.1"/>
    </source>
</evidence>
<feature type="region of interest" description="Disordered" evidence="2">
    <location>
        <begin position="205"/>
        <end position="227"/>
    </location>
</feature>
<sequence>MSAKYTGLSHPRQFTSTASGDANMCSCHDSSDTIGSGPGLVHRSSSVGCFLNPSVPSNPASSSLRERGWGGGLSVSDWIRETMSATSTTGFQYNDDIGPSPRSTPLMPLQSEFEPPLSHHSSPSKFSHAPSRSSMSSQRTFRDVNSELDMRIAQLEQERLSLLRQNLEVNAKLEGMTHAYTRLLEHVGRGAAVIGAHTIPSSVQTSATASDHGATSTIGGVHPDSSRPLHPLSKLPLLPPLQHLDYPNVKYWFVADWRRRPKDGAMKLTSTSKSVRGNLRALNDENLHHRFLEYEDGTVVGGRRLLSMLQDSRGLFEMIFDAGLSPKTWKSAREDVQDFYFTSMGRSFPELRLCADNWKANKLATVVYSKWKQRKQRRQRKVAAAAAETTSCIEEEQSEDSDGVGSTVYDAAEVVDLPDVVLPPNETVPIIKSPVMASSEPTLRMQAKRPAESDLGDLAVVVKPKRPRVAIPSPIVLGKGKFTSVFTPAVHSTPLVTVSDAPAIVLSTAPGSDGNTSTTVITVPSNIPAHVLATFTSTSSLSAAAPTILVNAASSDVATPTMLTSTGSSSTAAPTVLVNTGLSRAAASTIPASMGFSESSAAAPTMLTSVDLSSTGTPNLLVSTNSSSVVTLTTLASTGSSSAAIPTTLTSTSSSSTATTATMLVSVDESSAVRPGPSVGMDSIITLANTGSSSTITATTLAGMDSSSAATPGVPGAAAGPLASVSSSSAVAPTSLTSIIYVNTPSPSASMTLSVPSADDSLDKSTVAASTRGRGRGRAGGTRGRGGATRGPVTARALCKIDYVSKHPSATATAYSAYWKSLKGTEEERLWLKRAYDARTAQEQAAT</sequence>
<feature type="coiled-coil region" evidence="1">
    <location>
        <begin position="145"/>
        <end position="172"/>
    </location>
</feature>
<name>A0A0D7A0L5_9AGAR</name>
<accession>A0A0D7A0L5</accession>
<feature type="region of interest" description="Disordered" evidence="2">
    <location>
        <begin position="750"/>
        <end position="791"/>
    </location>
</feature>
<reference evidence="3 4" key="1">
    <citation type="journal article" date="2015" name="Fungal Genet. Biol.">
        <title>Evolution of novel wood decay mechanisms in Agaricales revealed by the genome sequences of Fistulina hepatica and Cylindrobasidium torrendii.</title>
        <authorList>
            <person name="Floudas D."/>
            <person name="Held B.W."/>
            <person name="Riley R."/>
            <person name="Nagy L.G."/>
            <person name="Koehler G."/>
            <person name="Ransdell A.S."/>
            <person name="Younus H."/>
            <person name="Chow J."/>
            <person name="Chiniquy J."/>
            <person name="Lipzen A."/>
            <person name="Tritt A."/>
            <person name="Sun H."/>
            <person name="Haridas S."/>
            <person name="LaButti K."/>
            <person name="Ohm R.A."/>
            <person name="Kues U."/>
            <person name="Blanchette R.A."/>
            <person name="Grigoriev I.V."/>
            <person name="Minto R.E."/>
            <person name="Hibbett D.S."/>
        </authorList>
    </citation>
    <scope>NUCLEOTIDE SEQUENCE [LARGE SCALE GENOMIC DNA]</scope>
    <source>
        <strain evidence="3 4">ATCC 64428</strain>
    </source>
</reference>
<feature type="compositionally biased region" description="Gly residues" evidence="2">
    <location>
        <begin position="778"/>
        <end position="789"/>
    </location>
</feature>
<feature type="compositionally biased region" description="Polar residues" evidence="2">
    <location>
        <begin position="205"/>
        <end position="218"/>
    </location>
</feature>
<keyword evidence="4" id="KW-1185">Reference proteome</keyword>
<dbReference type="AlphaFoldDB" id="A0A0D7A0L5"/>
<dbReference type="EMBL" id="KN882150">
    <property type="protein sequence ID" value="KIY42934.1"/>
    <property type="molecule type" value="Genomic_DNA"/>
</dbReference>
<proteinExistence type="predicted"/>